<evidence type="ECO:0000256" key="1">
    <source>
        <dbReference type="SAM" id="Coils"/>
    </source>
</evidence>
<organism evidence="3 4">
    <name type="scientific">Aspergillus granulosus</name>
    <dbReference type="NCBI Taxonomy" id="176169"/>
    <lineage>
        <taxon>Eukaryota</taxon>
        <taxon>Fungi</taxon>
        <taxon>Dikarya</taxon>
        <taxon>Ascomycota</taxon>
        <taxon>Pezizomycotina</taxon>
        <taxon>Eurotiomycetes</taxon>
        <taxon>Eurotiomycetidae</taxon>
        <taxon>Eurotiales</taxon>
        <taxon>Aspergillaceae</taxon>
        <taxon>Aspergillus</taxon>
        <taxon>Aspergillus subgen. Nidulantes</taxon>
    </lineage>
</organism>
<feature type="compositionally biased region" description="Polar residues" evidence="2">
    <location>
        <begin position="395"/>
        <end position="421"/>
    </location>
</feature>
<sequence>MDLSKLTRPAILCQCSRCSSSLAALENEWAKLSNSYSVAAGWLSIELHRISISSEKKQIPHSSELSLIRGRIIQEIGCKLCQQKLGVLCVMETGPNIFWKLSKVSFREIVTMRTVEPTFKEGDGVLEGLLFPSHKEVKAPGHNKALVATGSNEIDNYNPSVEHQIQQQGLSLDHISSSVSNLHDTMHELKQSFTAMRIELNGPSRPNDIGDLTHVDFDMVTTVLKELKLKADEVEKLKLEIEALKLRNRYMEEQTAKQTLLPLPSEALLPEVGTPGLLQTSRKRPFPFPEHYQGSRDRPVADSFDDDDGEDSMENFPLHETNIPAIKIPLRDRETPTEPAHGSPTSRSPWLQIEVGHAMHTPPSHSLDEPVTKRPRLSSGATTRPGTRGRGRPPKSTQTTPDLAQNTKTAPLHEQNGNVTADNRDHPFSTPTDQEPPLLETRPYRSRSLRGRSRPPSRRRLSTVDPEKDTNETQPNLNTEIATDPVVELEKENSHAQTNNHRTSLGGGNKNERSSEKRKAQSAARDMIAKMAMQREEAMDTADVR</sequence>
<proteinExistence type="predicted"/>
<evidence type="ECO:0000313" key="3">
    <source>
        <dbReference type="EMBL" id="KAL2808562.1"/>
    </source>
</evidence>
<protein>
    <recommendedName>
        <fullName evidence="5">Mis18 domain-containing protein</fullName>
    </recommendedName>
</protein>
<dbReference type="Proteomes" id="UP001610334">
    <property type="component" value="Unassembled WGS sequence"/>
</dbReference>
<feature type="coiled-coil region" evidence="1">
    <location>
        <begin position="224"/>
        <end position="254"/>
    </location>
</feature>
<reference evidence="3 4" key="1">
    <citation type="submission" date="2024-07" db="EMBL/GenBank/DDBJ databases">
        <title>Section-level genome sequencing and comparative genomics of Aspergillus sections Usti and Cavernicolus.</title>
        <authorList>
            <consortium name="Lawrence Berkeley National Laboratory"/>
            <person name="Nybo J.L."/>
            <person name="Vesth T.C."/>
            <person name="Theobald S."/>
            <person name="Frisvad J.C."/>
            <person name="Larsen T.O."/>
            <person name="Kjaerboelling I."/>
            <person name="Rothschild-Mancinelli K."/>
            <person name="Lyhne E.K."/>
            <person name="Kogle M.E."/>
            <person name="Barry K."/>
            <person name="Clum A."/>
            <person name="Na H."/>
            <person name="Ledsgaard L."/>
            <person name="Lin J."/>
            <person name="Lipzen A."/>
            <person name="Kuo A."/>
            <person name="Riley R."/>
            <person name="Mondo S."/>
            <person name="Labutti K."/>
            <person name="Haridas S."/>
            <person name="Pangalinan J."/>
            <person name="Salamov A.A."/>
            <person name="Simmons B.A."/>
            <person name="Magnuson J.K."/>
            <person name="Chen J."/>
            <person name="Drula E."/>
            <person name="Henrissat B."/>
            <person name="Wiebenga A."/>
            <person name="Lubbers R.J."/>
            <person name="Gomes A.C."/>
            <person name="Makela M.R."/>
            <person name="Stajich J."/>
            <person name="Grigoriev I.V."/>
            <person name="Mortensen U.H."/>
            <person name="De Vries R.P."/>
            <person name="Baker S.E."/>
            <person name="Andersen M.R."/>
        </authorList>
    </citation>
    <scope>NUCLEOTIDE SEQUENCE [LARGE SCALE GENOMIC DNA]</scope>
    <source>
        <strain evidence="3 4">CBS 588.65</strain>
    </source>
</reference>
<dbReference type="EMBL" id="JBFXLT010000109">
    <property type="protein sequence ID" value="KAL2808562.1"/>
    <property type="molecule type" value="Genomic_DNA"/>
</dbReference>
<feature type="compositionally biased region" description="Basic and acidic residues" evidence="2">
    <location>
        <begin position="510"/>
        <end position="519"/>
    </location>
</feature>
<gene>
    <name evidence="3" type="ORF">BJX63DRAFT_408985</name>
</gene>
<evidence type="ECO:0000313" key="4">
    <source>
        <dbReference type="Proteomes" id="UP001610334"/>
    </source>
</evidence>
<keyword evidence="1" id="KW-0175">Coiled coil</keyword>
<comment type="caution">
    <text evidence="3">The sequence shown here is derived from an EMBL/GenBank/DDBJ whole genome shotgun (WGS) entry which is preliminary data.</text>
</comment>
<accession>A0ABR4GZI4</accession>
<evidence type="ECO:0008006" key="5">
    <source>
        <dbReference type="Google" id="ProtNLM"/>
    </source>
</evidence>
<feature type="region of interest" description="Disordered" evidence="2">
    <location>
        <begin position="275"/>
        <end position="525"/>
    </location>
</feature>
<name>A0ABR4GZI4_9EURO</name>
<feature type="compositionally biased region" description="Acidic residues" evidence="2">
    <location>
        <begin position="303"/>
        <end position="313"/>
    </location>
</feature>
<evidence type="ECO:0000256" key="2">
    <source>
        <dbReference type="SAM" id="MobiDB-lite"/>
    </source>
</evidence>
<keyword evidence="4" id="KW-1185">Reference proteome</keyword>
<feature type="compositionally biased region" description="Basic residues" evidence="2">
    <location>
        <begin position="444"/>
        <end position="461"/>
    </location>
</feature>
<feature type="compositionally biased region" description="Polar residues" evidence="2">
    <location>
        <begin position="472"/>
        <end position="481"/>
    </location>
</feature>